<gene>
    <name evidence="1" type="ORF">HJG54_12010</name>
</gene>
<dbReference type="EMBL" id="CP053586">
    <property type="protein sequence ID" value="WNZ23505.1"/>
    <property type="molecule type" value="Genomic_DNA"/>
</dbReference>
<protein>
    <recommendedName>
        <fullName evidence="2">CopG-like ribbon-helix-helix domain-containing protein</fullName>
    </recommendedName>
</protein>
<accession>A0AA97AFS8</accession>
<dbReference type="RefSeq" id="WP_316435192.1">
    <property type="nucleotide sequence ID" value="NZ_CP053586.1"/>
</dbReference>
<reference evidence="1" key="1">
    <citation type="submission" date="2020-05" db="EMBL/GenBank/DDBJ databases">
        <authorList>
            <person name="Zhu T."/>
            <person name="Keshari N."/>
            <person name="Lu X."/>
        </authorList>
    </citation>
    <scope>NUCLEOTIDE SEQUENCE</scope>
    <source>
        <strain evidence="1">NK1-12</strain>
    </source>
</reference>
<name>A0AA97AFS8_9CYAN</name>
<dbReference type="SUPFAM" id="SSF47598">
    <property type="entry name" value="Ribbon-helix-helix"/>
    <property type="match status" value="1"/>
</dbReference>
<dbReference type="GO" id="GO:0006355">
    <property type="term" value="P:regulation of DNA-templated transcription"/>
    <property type="evidence" value="ECO:0007669"/>
    <property type="project" value="InterPro"/>
</dbReference>
<sequence>MLLEDGSKFILEWTVVTKKNQVTIYLSDEVRDRVKAIAEQERRSFSFVVEELLIKGLEALETQDQGRK</sequence>
<dbReference type="AlphaFoldDB" id="A0AA97AFS8"/>
<proteinExistence type="predicted"/>
<dbReference type="InterPro" id="IPR010985">
    <property type="entry name" value="Ribbon_hlx_hlx"/>
</dbReference>
<organism evidence="1">
    <name type="scientific">Leptolyngbya sp. NK1-12</name>
    <dbReference type="NCBI Taxonomy" id="2547451"/>
    <lineage>
        <taxon>Bacteria</taxon>
        <taxon>Bacillati</taxon>
        <taxon>Cyanobacteriota</taxon>
        <taxon>Cyanophyceae</taxon>
        <taxon>Leptolyngbyales</taxon>
        <taxon>Leptolyngbyaceae</taxon>
        <taxon>Leptolyngbya group</taxon>
        <taxon>Leptolyngbya</taxon>
    </lineage>
</organism>
<evidence type="ECO:0000313" key="1">
    <source>
        <dbReference type="EMBL" id="WNZ23505.1"/>
    </source>
</evidence>
<evidence type="ECO:0008006" key="2">
    <source>
        <dbReference type="Google" id="ProtNLM"/>
    </source>
</evidence>